<keyword evidence="2" id="KW-0547">Nucleotide-binding</keyword>
<dbReference type="GO" id="GO:0005524">
    <property type="term" value="F:ATP binding"/>
    <property type="evidence" value="ECO:0007669"/>
    <property type="project" value="UniProtKB-KW"/>
</dbReference>
<sequence length="348" mass="35385">MTQGAPRPVIPAGDLAPGSRPGRGAPVLELAGLERAHGDQVVFRSLHWRLGPGEVGAVMGPNGAGKTTLLQVVAGLLWPSAGTVRVAGAPARPAEPAWRRRVGYVGHRPLAFPELSAWENLIFFGRLYGLSRQEAEERARELLDRLNLDAVAARPAAHLSRGLAQRLEVARAMMHRPLLWLWDEPFTGLDAGAARLLENLVEEHAAAGGTAVVVLHEPDRALRLAGRLLLLAGGSGHDVPAAGVGTADLEAWLAWAAHAPGRAAGGPAGGLVSPAGAPGSRGGTRGEQLRLRRRARGGPTAVRAGGAAGAGSAPAAAGGPGSDGSGRGAAARAGPDAGGDRPEDPGGA</sequence>
<evidence type="ECO:0000259" key="6">
    <source>
        <dbReference type="PROSITE" id="PS50893"/>
    </source>
</evidence>
<gene>
    <name evidence="7" type="ORF">ThesuDRAFT_01604</name>
</gene>
<comment type="caution">
    <text evidence="7">The sequence shown here is derived from an EMBL/GenBank/DDBJ whole genome shotgun (WGS) entry which is preliminary data.</text>
</comment>
<keyword evidence="3" id="KW-0201">Cytochrome c-type biogenesis</keyword>
<dbReference type="InterPro" id="IPR027417">
    <property type="entry name" value="P-loop_NTPase"/>
</dbReference>
<dbReference type="SMART" id="SM00382">
    <property type="entry name" value="AAA"/>
    <property type="match status" value="1"/>
</dbReference>
<dbReference type="GO" id="GO:0017004">
    <property type="term" value="P:cytochrome complex assembly"/>
    <property type="evidence" value="ECO:0007669"/>
    <property type="project" value="UniProtKB-KW"/>
</dbReference>
<reference evidence="7" key="2">
    <citation type="submission" date="2012-10" db="EMBL/GenBank/DDBJ databases">
        <title>Improved high-quality draft of Thermaerobacter subterraneus C21, DSM 13965.</title>
        <authorList>
            <consortium name="DOE Joint Genome Institute"/>
            <person name="Eisen J."/>
            <person name="Huntemann M."/>
            <person name="Wei C.-L."/>
            <person name="Han J."/>
            <person name="Detter J.C."/>
            <person name="Han C."/>
            <person name="Tapia R."/>
            <person name="Chen A."/>
            <person name="Kyrpides N."/>
            <person name="Mavromatis K."/>
            <person name="Markowitz V."/>
            <person name="Szeto E."/>
            <person name="Ivanova N."/>
            <person name="Mikhailova N."/>
            <person name="Ovchinnikova G."/>
            <person name="Pagani I."/>
            <person name="Pati A."/>
            <person name="Goodwin L."/>
            <person name="Nordberg H.P."/>
            <person name="Cantor M.N."/>
            <person name="Hua S.X."/>
            <person name="Woyke T."/>
            <person name="Eisen J."/>
            <person name="Klenk H.-P."/>
        </authorList>
    </citation>
    <scope>NUCLEOTIDE SEQUENCE [LARGE SCALE GENOMIC DNA]</scope>
    <source>
        <strain evidence="7">DSM 13965</strain>
    </source>
</reference>
<keyword evidence="8" id="KW-1185">Reference proteome</keyword>
<feature type="compositionally biased region" description="Gly residues" evidence="5">
    <location>
        <begin position="318"/>
        <end position="327"/>
    </location>
</feature>
<dbReference type="Pfam" id="PF00005">
    <property type="entry name" value="ABC_tran"/>
    <property type="match status" value="1"/>
</dbReference>
<feature type="compositionally biased region" description="Basic and acidic residues" evidence="5">
    <location>
        <begin position="338"/>
        <end position="348"/>
    </location>
</feature>
<dbReference type="GO" id="GO:0016887">
    <property type="term" value="F:ATP hydrolysis activity"/>
    <property type="evidence" value="ECO:0007669"/>
    <property type="project" value="InterPro"/>
</dbReference>
<feature type="domain" description="ABC transporter" evidence="6">
    <location>
        <begin position="28"/>
        <end position="258"/>
    </location>
</feature>
<dbReference type="SUPFAM" id="SSF52540">
    <property type="entry name" value="P-loop containing nucleoside triphosphate hydrolases"/>
    <property type="match status" value="1"/>
</dbReference>
<dbReference type="InterPro" id="IPR005895">
    <property type="entry name" value="ABC_transptr_haem_export_CcmA"/>
</dbReference>
<evidence type="ECO:0000313" key="8">
    <source>
        <dbReference type="Proteomes" id="UP000005710"/>
    </source>
</evidence>
<dbReference type="PANTHER" id="PTHR42711">
    <property type="entry name" value="ABC TRANSPORTER ATP-BINDING PROTEIN"/>
    <property type="match status" value="1"/>
</dbReference>
<dbReference type="Proteomes" id="UP000005710">
    <property type="component" value="Unassembled WGS sequence"/>
</dbReference>
<dbReference type="InterPro" id="IPR050763">
    <property type="entry name" value="ABC_transporter_ATP-binding"/>
</dbReference>
<keyword evidence="4 7" id="KW-0067">ATP-binding</keyword>
<dbReference type="InterPro" id="IPR003439">
    <property type="entry name" value="ABC_transporter-like_ATP-bd"/>
</dbReference>
<dbReference type="GO" id="GO:0022857">
    <property type="term" value="F:transmembrane transporter activity"/>
    <property type="evidence" value="ECO:0007669"/>
    <property type="project" value="InterPro"/>
</dbReference>
<dbReference type="Gene3D" id="3.40.50.300">
    <property type="entry name" value="P-loop containing nucleotide triphosphate hydrolases"/>
    <property type="match status" value="1"/>
</dbReference>
<dbReference type="AlphaFoldDB" id="K6Q3Z5"/>
<feature type="compositionally biased region" description="Low complexity" evidence="5">
    <location>
        <begin position="297"/>
        <end position="317"/>
    </location>
</feature>
<evidence type="ECO:0000256" key="4">
    <source>
        <dbReference type="ARBA" id="ARBA00022840"/>
    </source>
</evidence>
<name>K6Q3Z5_9FIRM</name>
<proteinExistence type="predicted"/>
<feature type="region of interest" description="Disordered" evidence="5">
    <location>
        <begin position="1"/>
        <end position="21"/>
    </location>
</feature>
<organism evidence="7 8">
    <name type="scientific">Thermaerobacter subterraneus DSM 13965</name>
    <dbReference type="NCBI Taxonomy" id="867903"/>
    <lineage>
        <taxon>Bacteria</taxon>
        <taxon>Bacillati</taxon>
        <taxon>Bacillota</taxon>
        <taxon>Clostridia</taxon>
        <taxon>Eubacteriales</taxon>
        <taxon>Clostridiales Family XVII. Incertae Sedis</taxon>
        <taxon>Thermaerobacter</taxon>
    </lineage>
</organism>
<protein>
    <submittedName>
        <fullName evidence="7">Heme ABC exporter, ATP-binding protein CcmA</fullName>
    </submittedName>
</protein>
<dbReference type="PANTHER" id="PTHR42711:SF16">
    <property type="entry name" value="ABC TRANSPORTER ATP-BINDING PROTEIN"/>
    <property type="match status" value="1"/>
</dbReference>
<evidence type="ECO:0000256" key="3">
    <source>
        <dbReference type="ARBA" id="ARBA00022748"/>
    </source>
</evidence>
<reference evidence="7" key="1">
    <citation type="submission" date="2010-10" db="EMBL/GenBank/DDBJ databases">
        <authorList>
            <consortium name="US DOE Joint Genome Institute (JGI-PGF)"/>
            <person name="Lucas S."/>
            <person name="Copeland A."/>
            <person name="Lapidus A."/>
            <person name="Bruce D."/>
            <person name="Goodwin L."/>
            <person name="Pitluck S."/>
            <person name="Kyrpides N."/>
            <person name="Mavromatis K."/>
            <person name="Detter J.C."/>
            <person name="Han C."/>
            <person name="Land M."/>
            <person name="Hauser L."/>
            <person name="Markowitz V."/>
            <person name="Cheng J.-F."/>
            <person name="Hugenholtz P."/>
            <person name="Woyke T."/>
            <person name="Wu D."/>
            <person name="Pukall R."/>
            <person name="Wahrenburg C."/>
            <person name="Brambilla E."/>
            <person name="Klenk H.-P."/>
            <person name="Eisen J.A."/>
        </authorList>
    </citation>
    <scope>NUCLEOTIDE SEQUENCE [LARGE SCALE GENOMIC DNA]</scope>
    <source>
        <strain evidence="7">DSM 13965</strain>
    </source>
</reference>
<dbReference type="InterPro" id="IPR003593">
    <property type="entry name" value="AAA+_ATPase"/>
</dbReference>
<accession>K6Q3Z5</accession>
<dbReference type="EMBL" id="AENY02000002">
    <property type="protein sequence ID" value="EKP95844.1"/>
    <property type="molecule type" value="Genomic_DNA"/>
</dbReference>
<dbReference type="RefSeq" id="WP_006903876.1">
    <property type="nucleotide sequence ID" value="NZ_JH976535.1"/>
</dbReference>
<dbReference type="PROSITE" id="PS50893">
    <property type="entry name" value="ABC_TRANSPORTER_2"/>
    <property type="match status" value="1"/>
</dbReference>
<keyword evidence="1" id="KW-0813">Transport</keyword>
<dbReference type="HOGENOM" id="CLU_796771_0_0_9"/>
<feature type="region of interest" description="Disordered" evidence="5">
    <location>
        <begin position="265"/>
        <end position="348"/>
    </location>
</feature>
<evidence type="ECO:0000256" key="2">
    <source>
        <dbReference type="ARBA" id="ARBA00022741"/>
    </source>
</evidence>
<dbReference type="eggNOG" id="COG1131">
    <property type="taxonomic scope" value="Bacteria"/>
</dbReference>
<dbReference type="NCBIfam" id="TIGR01189">
    <property type="entry name" value="ccmA"/>
    <property type="match status" value="1"/>
</dbReference>
<dbReference type="STRING" id="867903.ThesuDRAFT_01604"/>
<evidence type="ECO:0000256" key="1">
    <source>
        <dbReference type="ARBA" id="ARBA00022448"/>
    </source>
</evidence>
<evidence type="ECO:0000313" key="7">
    <source>
        <dbReference type="EMBL" id="EKP95844.1"/>
    </source>
</evidence>
<evidence type="ECO:0000256" key="5">
    <source>
        <dbReference type="SAM" id="MobiDB-lite"/>
    </source>
</evidence>